<dbReference type="AlphaFoldDB" id="A0A8C5CS08"/>
<dbReference type="GeneTree" id="ENSGT00940000175691"/>
<reference evidence="1" key="1">
    <citation type="submission" date="2025-08" db="UniProtKB">
        <authorList>
            <consortium name="Ensembl"/>
        </authorList>
    </citation>
    <scope>IDENTIFICATION</scope>
</reference>
<organism evidence="1 2">
    <name type="scientific">Gadus morhua</name>
    <name type="common">Atlantic cod</name>
    <dbReference type="NCBI Taxonomy" id="8049"/>
    <lineage>
        <taxon>Eukaryota</taxon>
        <taxon>Metazoa</taxon>
        <taxon>Chordata</taxon>
        <taxon>Craniata</taxon>
        <taxon>Vertebrata</taxon>
        <taxon>Euteleostomi</taxon>
        <taxon>Actinopterygii</taxon>
        <taxon>Neopterygii</taxon>
        <taxon>Teleostei</taxon>
        <taxon>Neoteleostei</taxon>
        <taxon>Acanthomorphata</taxon>
        <taxon>Zeiogadaria</taxon>
        <taxon>Gadariae</taxon>
        <taxon>Gadiformes</taxon>
        <taxon>Gadoidei</taxon>
        <taxon>Gadidae</taxon>
        <taxon>Gadus</taxon>
    </lineage>
</organism>
<dbReference type="Proteomes" id="UP000694546">
    <property type="component" value="Chromosome 10"/>
</dbReference>
<dbReference type="Ensembl" id="ENSGMOT00000051404.1">
    <property type="protein sequence ID" value="ENSGMOP00000062304.1"/>
    <property type="gene ID" value="ENSGMOG00000030059.1"/>
</dbReference>
<protein>
    <submittedName>
        <fullName evidence="1">Uncharacterized protein</fullName>
    </submittedName>
</protein>
<reference evidence="1" key="2">
    <citation type="submission" date="2025-09" db="UniProtKB">
        <authorList>
            <consortium name="Ensembl"/>
        </authorList>
    </citation>
    <scope>IDENTIFICATION</scope>
</reference>
<sequence length="101" mass="11228">MVVNAGRRGTKRKADAVQEEEKVAGVKQALLTVRPELTVVLNPEKPRRKSFEITLSILWTGIKKGPPARLKFPEPAVVVAALEELYCYSNTSMVSMIISIY</sequence>
<proteinExistence type="predicted"/>
<name>A0A8C5CS08_GADMO</name>
<keyword evidence="2" id="KW-1185">Reference proteome</keyword>
<evidence type="ECO:0000313" key="2">
    <source>
        <dbReference type="Proteomes" id="UP000694546"/>
    </source>
</evidence>
<evidence type="ECO:0000313" key="1">
    <source>
        <dbReference type="Ensembl" id="ENSGMOP00000062304.1"/>
    </source>
</evidence>
<accession>A0A8C5CS08</accession>